<feature type="transmembrane region" description="Helical" evidence="7">
    <location>
        <begin position="458"/>
        <end position="478"/>
    </location>
</feature>
<evidence type="ECO:0000256" key="3">
    <source>
        <dbReference type="ARBA" id="ARBA00022692"/>
    </source>
</evidence>
<dbReference type="GO" id="GO:0016020">
    <property type="term" value="C:membrane"/>
    <property type="evidence" value="ECO:0007669"/>
    <property type="project" value="UniProtKB-SubCell"/>
</dbReference>
<dbReference type="Proteomes" id="UP000290189">
    <property type="component" value="Unassembled WGS sequence"/>
</dbReference>
<dbReference type="InterPro" id="IPR051584">
    <property type="entry name" value="GPCR-associated_LMBR1"/>
</dbReference>
<organism evidence="8 9">
    <name type="scientific">Plasmodiophora brassicae</name>
    <name type="common">Clubroot disease agent</name>
    <dbReference type="NCBI Taxonomy" id="37360"/>
    <lineage>
        <taxon>Eukaryota</taxon>
        <taxon>Sar</taxon>
        <taxon>Rhizaria</taxon>
        <taxon>Endomyxa</taxon>
        <taxon>Phytomyxea</taxon>
        <taxon>Plasmodiophorida</taxon>
        <taxon>Plasmodiophoridae</taxon>
        <taxon>Plasmodiophora</taxon>
    </lineage>
</organism>
<dbReference type="EMBL" id="OVEO01000018">
    <property type="protein sequence ID" value="SPR01539.1"/>
    <property type="molecule type" value="Genomic_DNA"/>
</dbReference>
<evidence type="ECO:0000256" key="4">
    <source>
        <dbReference type="ARBA" id="ARBA00022989"/>
    </source>
</evidence>
<accession>A0A3P3YN89</accession>
<dbReference type="Pfam" id="PF04791">
    <property type="entry name" value="LMBR1"/>
    <property type="match status" value="1"/>
</dbReference>
<feature type="transmembrane region" description="Helical" evidence="7">
    <location>
        <begin position="115"/>
        <end position="136"/>
    </location>
</feature>
<evidence type="ECO:0000256" key="1">
    <source>
        <dbReference type="ARBA" id="ARBA00004141"/>
    </source>
</evidence>
<feature type="transmembrane region" description="Helical" evidence="7">
    <location>
        <begin position="409"/>
        <end position="428"/>
    </location>
</feature>
<keyword evidence="3 7" id="KW-0812">Transmembrane</keyword>
<keyword evidence="5 7" id="KW-0472">Membrane</keyword>
<evidence type="ECO:0000313" key="8">
    <source>
        <dbReference type="EMBL" id="SPR01539.1"/>
    </source>
</evidence>
<evidence type="ECO:0000256" key="5">
    <source>
        <dbReference type="ARBA" id="ARBA00023136"/>
    </source>
</evidence>
<feature type="transmembrane region" description="Helical" evidence="7">
    <location>
        <begin position="34"/>
        <end position="54"/>
    </location>
</feature>
<comment type="subcellular location">
    <subcellularLocation>
        <location evidence="1">Membrane</location>
        <topology evidence="1">Multi-pass membrane protein</topology>
    </subcellularLocation>
</comment>
<evidence type="ECO:0000256" key="2">
    <source>
        <dbReference type="ARBA" id="ARBA00010487"/>
    </source>
</evidence>
<keyword evidence="8" id="KW-0496">Mitochondrion</keyword>
<geneLocation type="mitochondrion" evidence="8"/>
<dbReference type="InterPro" id="IPR006876">
    <property type="entry name" value="LMBR1-like_membr_prot"/>
</dbReference>
<feature type="transmembrane region" description="Helical" evidence="7">
    <location>
        <begin position="366"/>
        <end position="388"/>
    </location>
</feature>
<dbReference type="PANTHER" id="PTHR21355:SF0">
    <property type="entry name" value="G-PROTEIN COUPLED RECEPTOR-ASSOCIATED PROTEIN LMBRD2"/>
    <property type="match status" value="1"/>
</dbReference>
<evidence type="ECO:0000256" key="6">
    <source>
        <dbReference type="SAM" id="MobiDB-lite"/>
    </source>
</evidence>
<name>A0A3P3YN89_PLABS</name>
<protein>
    <recommendedName>
        <fullName evidence="10">LMBR1-like membrane protein</fullName>
    </recommendedName>
</protein>
<dbReference type="PANTHER" id="PTHR21355">
    <property type="entry name" value="G-PROTEIN COUPLED RECEPTOR-ASSOCIATED PROTEIN LMBRD2"/>
    <property type="match status" value="1"/>
</dbReference>
<sequence>MFTWLQVWLACTVAASAVVSGALLYQLAHPDVRLPCKVTVFFAWALAFTVIWVTPLDLDADHAASALLFPVWNATYWCVSLLTWLLIPLQQAYYDSGHFTVRDKLKDAFRANVRFYVVALVLISVVGVTAAATSGLRPDELVGLGMALANVWGMLLMVLLLGYGLVDIPRKLWTFGDRRRIGRALYFNAVAVHDEYQDSLEKLSDSMTMVVETSLRVKQMDDPLLAHYMEIIEGECPAPGTLELTQEYAPSSLAAELRGSDLNEPILARLHSRVKADHHESRRAQYQWHLLLDKVDEFEREEDESARRNVFHQTLYRTVNLHVAARVLSVVCAIMTLAVIWSEVTLSIGVRLSIFYNIVNSVSDPALVYLTGAVVSSYLAVCAFYSMFRLRLSSFYHLHFGRHSEANSLLFNASYILRLVFPIGVNVFSMTKDDRGQTTAFESVLGVMNVVPLLGEKFNLFVPIVISVFCFITLANFYGRILRCLQLGQFEENGPGSDEVVQEGKSLVKRTQRKRKRGAAAGLYNQKPRNGGYQQLGPEVDSPSQ</sequence>
<feature type="transmembrane region" description="Helical" evidence="7">
    <location>
        <begin position="6"/>
        <end position="27"/>
    </location>
</feature>
<evidence type="ECO:0000313" key="9">
    <source>
        <dbReference type="Proteomes" id="UP000290189"/>
    </source>
</evidence>
<feature type="region of interest" description="Disordered" evidence="6">
    <location>
        <begin position="495"/>
        <end position="545"/>
    </location>
</feature>
<feature type="transmembrane region" description="Helical" evidence="7">
    <location>
        <begin position="142"/>
        <end position="166"/>
    </location>
</feature>
<evidence type="ECO:0000256" key="7">
    <source>
        <dbReference type="SAM" id="Phobius"/>
    </source>
</evidence>
<dbReference type="AlphaFoldDB" id="A0A3P3YN89"/>
<reference evidence="8 9" key="1">
    <citation type="submission" date="2018-03" db="EMBL/GenBank/DDBJ databases">
        <authorList>
            <person name="Fogelqvist J."/>
        </authorList>
    </citation>
    <scope>NUCLEOTIDE SEQUENCE [LARGE SCALE GENOMIC DNA]</scope>
</reference>
<keyword evidence="4 7" id="KW-1133">Transmembrane helix</keyword>
<feature type="transmembrane region" description="Helical" evidence="7">
    <location>
        <begin position="327"/>
        <end position="354"/>
    </location>
</feature>
<proteinExistence type="inferred from homology"/>
<gene>
    <name evidence="8" type="ORF">PLBR_LOCUS8754</name>
</gene>
<comment type="similarity">
    <text evidence="2">Belongs to the LIMR family.</text>
</comment>
<evidence type="ECO:0008006" key="10">
    <source>
        <dbReference type="Google" id="ProtNLM"/>
    </source>
</evidence>
<feature type="compositionally biased region" description="Basic residues" evidence="6">
    <location>
        <begin position="507"/>
        <end position="518"/>
    </location>
</feature>
<feature type="transmembrane region" description="Helical" evidence="7">
    <location>
        <begin position="74"/>
        <end position="94"/>
    </location>
</feature>